<dbReference type="VEuPathDB" id="FungiDB:C8Q69DRAFT_529975"/>
<reference evidence="1 2" key="1">
    <citation type="journal article" date="2018" name="Front. Microbiol.">
        <title>Genomic and genetic insights into a cosmopolitan fungus, Paecilomyces variotii (Eurotiales).</title>
        <authorList>
            <person name="Urquhart A.S."/>
            <person name="Mondo S.J."/>
            <person name="Makela M.R."/>
            <person name="Hane J.K."/>
            <person name="Wiebenga A."/>
            <person name="He G."/>
            <person name="Mihaltcheva S."/>
            <person name="Pangilinan J."/>
            <person name="Lipzen A."/>
            <person name="Barry K."/>
            <person name="de Vries R.P."/>
            <person name="Grigoriev I.V."/>
            <person name="Idnurm A."/>
        </authorList>
    </citation>
    <scope>NUCLEOTIDE SEQUENCE [LARGE SCALE GENOMIC DNA]</scope>
    <source>
        <strain evidence="1 2">CBS 101075</strain>
    </source>
</reference>
<dbReference type="Proteomes" id="UP000283841">
    <property type="component" value="Unassembled WGS sequence"/>
</dbReference>
<dbReference type="RefSeq" id="XP_028483058.1">
    <property type="nucleotide sequence ID" value="XM_028633712.1"/>
</dbReference>
<proteinExistence type="predicted"/>
<sequence>MDLNDFQKVLKTFVEDDTDSAANLEAAFKEALSVARSRNGAEKDMFIHLPEWPESVKKPVLQAGQHRRAALSELLLEQSQAVAAHAKTPEGRTQRKHRGCLCAAAVPESASRVIAVGDTATPFYNSVNAFFTLIRSISPIKDYYNTGSITEVVISWEHFQVPYDDPAAILRLSHSTIEKFIASPDVDSLAAGVLIGLVMGMCMIRRTLFSCIPFGSKRKIGNDIPPQYSRVIHTCFHPTMQPIYTALSAPHRKNLIFPMETTGQKATAAKRQRATLANRHKNKM</sequence>
<protein>
    <submittedName>
        <fullName evidence="1">Uncharacterized protein</fullName>
    </submittedName>
</protein>
<dbReference type="GeneID" id="39602989"/>
<dbReference type="AlphaFoldDB" id="A0A443HNL1"/>
<gene>
    <name evidence="1" type="ORF">C8Q69DRAFT_529975</name>
</gene>
<comment type="caution">
    <text evidence="1">The sequence shown here is derived from an EMBL/GenBank/DDBJ whole genome shotgun (WGS) entry which is preliminary data.</text>
</comment>
<organism evidence="1 2">
    <name type="scientific">Byssochlamys spectabilis</name>
    <name type="common">Paecilomyces variotii</name>
    <dbReference type="NCBI Taxonomy" id="264951"/>
    <lineage>
        <taxon>Eukaryota</taxon>
        <taxon>Fungi</taxon>
        <taxon>Dikarya</taxon>
        <taxon>Ascomycota</taxon>
        <taxon>Pezizomycotina</taxon>
        <taxon>Eurotiomycetes</taxon>
        <taxon>Eurotiomycetidae</taxon>
        <taxon>Eurotiales</taxon>
        <taxon>Thermoascaceae</taxon>
        <taxon>Paecilomyces</taxon>
    </lineage>
</organism>
<keyword evidence="2" id="KW-1185">Reference proteome</keyword>
<accession>A0A443HNL1</accession>
<dbReference type="EMBL" id="RCNU01000010">
    <property type="protein sequence ID" value="RWQ93413.1"/>
    <property type="molecule type" value="Genomic_DNA"/>
</dbReference>
<evidence type="ECO:0000313" key="1">
    <source>
        <dbReference type="EMBL" id="RWQ93413.1"/>
    </source>
</evidence>
<evidence type="ECO:0000313" key="2">
    <source>
        <dbReference type="Proteomes" id="UP000283841"/>
    </source>
</evidence>
<name>A0A443HNL1_BYSSP</name>